<dbReference type="STRING" id="136037.A0A067QV65"/>
<accession>A0A067QV65</accession>
<gene>
    <name evidence="1" type="ORF">L798_15624</name>
</gene>
<dbReference type="GO" id="GO:0003676">
    <property type="term" value="F:nucleic acid binding"/>
    <property type="evidence" value="ECO:0007669"/>
    <property type="project" value="InterPro"/>
</dbReference>
<name>A0A067QV65_ZOONE</name>
<dbReference type="EMBL" id="KK853224">
    <property type="protein sequence ID" value="KDR09694.1"/>
    <property type="molecule type" value="Genomic_DNA"/>
</dbReference>
<organism evidence="1 2">
    <name type="scientific">Zootermopsis nevadensis</name>
    <name type="common">Dampwood termite</name>
    <dbReference type="NCBI Taxonomy" id="136037"/>
    <lineage>
        <taxon>Eukaryota</taxon>
        <taxon>Metazoa</taxon>
        <taxon>Ecdysozoa</taxon>
        <taxon>Arthropoda</taxon>
        <taxon>Hexapoda</taxon>
        <taxon>Insecta</taxon>
        <taxon>Pterygota</taxon>
        <taxon>Neoptera</taxon>
        <taxon>Polyneoptera</taxon>
        <taxon>Dictyoptera</taxon>
        <taxon>Blattodea</taxon>
        <taxon>Blattoidea</taxon>
        <taxon>Termitoidae</taxon>
        <taxon>Termopsidae</taxon>
        <taxon>Zootermopsis</taxon>
    </lineage>
</organism>
<evidence type="ECO:0000313" key="2">
    <source>
        <dbReference type="Proteomes" id="UP000027135"/>
    </source>
</evidence>
<sequence>MKGPVAWPARSPDLTPTDFFLWGYTKDQVHRTGVTCFQDFKNRVVHSVEGITPQTCGNTFRASEYRMDIVRVPEGAQVEVQ</sequence>
<dbReference type="AlphaFoldDB" id="A0A067QV65"/>
<dbReference type="InParanoid" id="A0A067QV65"/>
<dbReference type="PANTHER" id="PTHR47326">
    <property type="entry name" value="TRANSPOSABLE ELEMENT TC3 TRANSPOSASE-LIKE PROTEIN"/>
    <property type="match status" value="1"/>
</dbReference>
<dbReference type="InterPro" id="IPR036397">
    <property type="entry name" value="RNaseH_sf"/>
</dbReference>
<keyword evidence="2" id="KW-1185">Reference proteome</keyword>
<dbReference type="Gene3D" id="3.30.420.10">
    <property type="entry name" value="Ribonuclease H-like superfamily/Ribonuclease H"/>
    <property type="match status" value="1"/>
</dbReference>
<protein>
    <submittedName>
        <fullName evidence="1">Uncharacterized protein</fullName>
    </submittedName>
</protein>
<dbReference type="PANTHER" id="PTHR47326:SF1">
    <property type="entry name" value="HTH PSQ-TYPE DOMAIN-CONTAINING PROTEIN"/>
    <property type="match status" value="1"/>
</dbReference>
<proteinExistence type="predicted"/>
<dbReference type="Proteomes" id="UP000027135">
    <property type="component" value="Unassembled WGS sequence"/>
</dbReference>
<reference evidence="1 2" key="1">
    <citation type="journal article" date="2014" name="Nat. Commun.">
        <title>Molecular traces of alternative social organization in a termite genome.</title>
        <authorList>
            <person name="Terrapon N."/>
            <person name="Li C."/>
            <person name="Robertson H.M."/>
            <person name="Ji L."/>
            <person name="Meng X."/>
            <person name="Booth W."/>
            <person name="Chen Z."/>
            <person name="Childers C.P."/>
            <person name="Glastad K.M."/>
            <person name="Gokhale K."/>
            <person name="Gowin J."/>
            <person name="Gronenberg W."/>
            <person name="Hermansen R.A."/>
            <person name="Hu H."/>
            <person name="Hunt B.G."/>
            <person name="Huylmans A.K."/>
            <person name="Khalil S.M."/>
            <person name="Mitchell R.D."/>
            <person name="Munoz-Torres M.C."/>
            <person name="Mustard J.A."/>
            <person name="Pan H."/>
            <person name="Reese J.T."/>
            <person name="Scharf M.E."/>
            <person name="Sun F."/>
            <person name="Vogel H."/>
            <person name="Xiao J."/>
            <person name="Yang W."/>
            <person name="Yang Z."/>
            <person name="Yang Z."/>
            <person name="Zhou J."/>
            <person name="Zhu J."/>
            <person name="Brent C.S."/>
            <person name="Elsik C.G."/>
            <person name="Goodisman M.A."/>
            <person name="Liberles D.A."/>
            <person name="Roe R.M."/>
            <person name="Vargo E.L."/>
            <person name="Vilcinskas A."/>
            <person name="Wang J."/>
            <person name="Bornberg-Bauer E."/>
            <person name="Korb J."/>
            <person name="Zhang G."/>
            <person name="Liebig J."/>
        </authorList>
    </citation>
    <scope>NUCLEOTIDE SEQUENCE [LARGE SCALE GENOMIC DNA]</scope>
    <source>
        <tissue evidence="1">Whole organism</tissue>
    </source>
</reference>
<evidence type="ECO:0000313" key="1">
    <source>
        <dbReference type="EMBL" id="KDR09694.1"/>
    </source>
</evidence>